<accession>A0A8C9PJ39</accession>
<dbReference type="GO" id="GO:0032580">
    <property type="term" value="C:Golgi cisterna membrane"/>
    <property type="evidence" value="ECO:0007669"/>
    <property type="project" value="TreeGrafter"/>
</dbReference>
<dbReference type="InterPro" id="IPR043937">
    <property type="entry name" value="GOLGA_C"/>
</dbReference>
<keyword evidence="5" id="KW-1185">Reference proteome</keyword>
<dbReference type="AlphaFoldDB" id="A0A8C9PJ39"/>
<dbReference type="Pfam" id="PF19046">
    <property type="entry name" value="GM130_C"/>
    <property type="match status" value="1"/>
</dbReference>
<dbReference type="Proteomes" id="UP000694422">
    <property type="component" value="Unplaced"/>
</dbReference>
<dbReference type="GO" id="GO:0005801">
    <property type="term" value="C:cis-Golgi network"/>
    <property type="evidence" value="ECO:0007669"/>
    <property type="project" value="InterPro"/>
</dbReference>
<dbReference type="InterPro" id="IPR024858">
    <property type="entry name" value="GOLGA"/>
</dbReference>
<dbReference type="Pfam" id="PF15070">
    <property type="entry name" value="GOLGA2L5"/>
    <property type="match status" value="1"/>
</dbReference>
<keyword evidence="1" id="KW-0175">Coiled coil</keyword>
<evidence type="ECO:0000256" key="1">
    <source>
        <dbReference type="ARBA" id="ARBA00023054"/>
    </source>
</evidence>
<reference evidence="4" key="1">
    <citation type="submission" date="2025-08" db="UniProtKB">
        <authorList>
            <consortium name="Ensembl"/>
        </authorList>
    </citation>
    <scope>IDENTIFICATION</scope>
</reference>
<feature type="domain" description="Golgin subfamily A conserved" evidence="3">
    <location>
        <begin position="2"/>
        <end position="31"/>
    </location>
</feature>
<sequence>LQVKLLELQELVLQLVGERNEWQGKFLAVAQSPAETTTPEPASPQEFGATDKQGDLREVSLADSVEPAQGEAGAASPPENHTAQQIIQLLREIQNPQERLGLGTNPCVPFFYRADDNDEVKIMVI</sequence>
<name>A0A8C9PJ39_SPEDA</name>
<organism evidence="4 5">
    <name type="scientific">Spermophilus dauricus</name>
    <name type="common">Daurian ground squirrel</name>
    <dbReference type="NCBI Taxonomy" id="99837"/>
    <lineage>
        <taxon>Eukaryota</taxon>
        <taxon>Metazoa</taxon>
        <taxon>Chordata</taxon>
        <taxon>Craniata</taxon>
        <taxon>Vertebrata</taxon>
        <taxon>Euteleostomi</taxon>
        <taxon>Mammalia</taxon>
        <taxon>Eutheria</taxon>
        <taxon>Euarchontoglires</taxon>
        <taxon>Glires</taxon>
        <taxon>Rodentia</taxon>
        <taxon>Sciuromorpha</taxon>
        <taxon>Sciuridae</taxon>
        <taxon>Xerinae</taxon>
        <taxon>Marmotini</taxon>
        <taxon>Spermophilus</taxon>
    </lineage>
</organism>
<evidence type="ECO:0000256" key="2">
    <source>
        <dbReference type="SAM" id="MobiDB-lite"/>
    </source>
</evidence>
<dbReference type="GO" id="GO:0000137">
    <property type="term" value="C:Golgi cis cisterna"/>
    <property type="evidence" value="ECO:0007669"/>
    <property type="project" value="TreeGrafter"/>
</dbReference>
<dbReference type="GO" id="GO:0007030">
    <property type="term" value="P:Golgi organization"/>
    <property type="evidence" value="ECO:0007669"/>
    <property type="project" value="TreeGrafter"/>
</dbReference>
<dbReference type="Ensembl" id="ENSSDAT00000010588.1">
    <property type="protein sequence ID" value="ENSSDAP00000009323.1"/>
    <property type="gene ID" value="ENSSDAG00000008491.1"/>
</dbReference>
<protein>
    <recommendedName>
        <fullName evidence="3">Golgin subfamily A conserved domain-containing protein</fullName>
    </recommendedName>
</protein>
<feature type="region of interest" description="Disordered" evidence="2">
    <location>
        <begin position="30"/>
        <end position="83"/>
    </location>
</feature>
<feature type="compositionally biased region" description="Low complexity" evidence="2">
    <location>
        <begin position="30"/>
        <end position="46"/>
    </location>
</feature>
<dbReference type="PANTHER" id="PTHR10881:SF46">
    <property type="entry name" value="GOLGIN SUBFAMILY A MEMBER 2"/>
    <property type="match status" value="1"/>
</dbReference>
<evidence type="ECO:0000259" key="3">
    <source>
        <dbReference type="Pfam" id="PF15070"/>
    </source>
</evidence>
<evidence type="ECO:0000313" key="5">
    <source>
        <dbReference type="Proteomes" id="UP000694422"/>
    </source>
</evidence>
<proteinExistence type="predicted"/>
<evidence type="ECO:0000313" key="4">
    <source>
        <dbReference type="Ensembl" id="ENSSDAP00000009323.1"/>
    </source>
</evidence>
<dbReference type="PANTHER" id="PTHR10881">
    <property type="entry name" value="GOLGIN SUBFAMILY A MEMBER-RELATED"/>
    <property type="match status" value="1"/>
</dbReference>
<dbReference type="InterPro" id="IPR043976">
    <property type="entry name" value="GOLGA_cons_dom"/>
</dbReference>
<reference evidence="4" key="2">
    <citation type="submission" date="2025-09" db="UniProtKB">
        <authorList>
            <consortium name="Ensembl"/>
        </authorList>
    </citation>
    <scope>IDENTIFICATION</scope>
</reference>